<feature type="compositionally biased region" description="Basic and acidic residues" evidence="1">
    <location>
        <begin position="108"/>
        <end position="121"/>
    </location>
</feature>
<name>Q6YQL1_ONYPE</name>
<dbReference type="BioCyc" id="OYEL262768:G1G26-431-MONOMER"/>
<evidence type="ECO:0000313" key="2">
    <source>
        <dbReference type="EMBL" id="BAD04407.1"/>
    </source>
</evidence>
<accession>Q6YQL1</accession>
<reference evidence="3 4" key="1">
    <citation type="journal article" date="2004" name="Nat. Genet.">
        <title>Reductive evolution suggested from the complete genome sequence of a plant-pathogenic phytoplasma.</title>
        <authorList>
            <person name="Oshima K."/>
            <person name="Kakizawa S."/>
            <person name="Nishigawa H."/>
            <person name="Jung H.-Y."/>
            <person name="Wei W."/>
            <person name="Suzuki S."/>
            <person name="Arashida R."/>
            <person name="Nakata D."/>
            <person name="Miyata S."/>
            <person name="Ugaki M."/>
            <person name="Namba S."/>
        </authorList>
    </citation>
    <scope>NUCLEOTIDE SEQUENCE [LARGE SCALE GENOMIC DNA]</scope>
    <source>
        <strain evidence="3">Onion yellows</strain>
        <strain evidence="4">OY-M</strain>
    </source>
</reference>
<evidence type="ECO:0000256" key="1">
    <source>
        <dbReference type="SAM" id="MobiDB-lite"/>
    </source>
</evidence>
<proteinExistence type="predicted"/>
<dbReference type="EMBL" id="AP006628">
    <property type="protein sequence ID" value="BAD04447.1"/>
    <property type="molecule type" value="Genomic_DNA"/>
</dbReference>
<dbReference type="HOGENOM" id="CLU_1319853_0_0_14"/>
<evidence type="ECO:0000313" key="3">
    <source>
        <dbReference type="EMBL" id="BAD04447.1"/>
    </source>
</evidence>
<gene>
    <name evidence="2" type="ordered locus">PAM_322</name>
    <name evidence="3" type="ordered locus">PAM_362</name>
</gene>
<dbReference type="BioCyc" id="OYEL262768:G1G26-383-MONOMER"/>
<dbReference type="KEGG" id="poy:PAM_362"/>
<dbReference type="STRING" id="262768.PAM_322"/>
<dbReference type="Proteomes" id="UP000002523">
    <property type="component" value="Chromosome"/>
</dbReference>
<feature type="region of interest" description="Disordered" evidence="1">
    <location>
        <begin position="100"/>
        <end position="121"/>
    </location>
</feature>
<dbReference type="KEGG" id="poy:PAM_322"/>
<organism evidence="3 4">
    <name type="scientific">Onion yellows phytoplasma (strain OY-M)</name>
    <dbReference type="NCBI Taxonomy" id="262768"/>
    <lineage>
        <taxon>Bacteria</taxon>
        <taxon>Bacillati</taxon>
        <taxon>Mycoplasmatota</taxon>
        <taxon>Mollicutes</taxon>
        <taxon>Acholeplasmatales</taxon>
        <taxon>Acholeplasmataceae</taxon>
        <taxon>Candidatus Phytoplasma</taxon>
        <taxon>16SrI (Aster yellows group)</taxon>
    </lineage>
</organism>
<sequence>MVAEWNNFVNQLLLPYNYDMVFEPVSGSYMDTYFFNMLELSPKKCSFGVGFELDKKVLDLDFVELKKDLDASSNKPAWYKQFTQGLDRFVEKQKVKVLDGTGQPQKSSDGKEVYQEQKDANGETLKDENGNFMYVEKEVEIEPKVPGVNEQGKWQGTVSQFKTFFTKTLNDYANYSQYKQKTLLYVFGKLEKVVFDNLVDVPLSTLRG</sequence>
<evidence type="ECO:0000313" key="4">
    <source>
        <dbReference type="Proteomes" id="UP000002523"/>
    </source>
</evidence>
<dbReference type="EMBL" id="AP006628">
    <property type="protein sequence ID" value="BAD04407.1"/>
    <property type="molecule type" value="Genomic_DNA"/>
</dbReference>
<keyword evidence="4" id="KW-1185">Reference proteome</keyword>
<protein>
    <submittedName>
        <fullName evidence="3">Uncharacterized protein</fullName>
    </submittedName>
</protein>
<dbReference type="AlphaFoldDB" id="Q6YQL1"/>